<evidence type="ECO:0000313" key="6">
    <source>
        <dbReference type="Proteomes" id="UP000218811"/>
    </source>
</evidence>
<dbReference type="STRING" id="742152.A0A2H3J9M8"/>
<feature type="compositionally biased region" description="Pro residues" evidence="3">
    <location>
        <begin position="283"/>
        <end position="293"/>
    </location>
</feature>
<feature type="compositionally biased region" description="Basic and acidic residues" evidence="3">
    <location>
        <begin position="371"/>
        <end position="384"/>
    </location>
</feature>
<dbReference type="AlphaFoldDB" id="A0A2H3J9M8"/>
<feature type="compositionally biased region" description="Low complexity" evidence="3">
    <location>
        <begin position="267"/>
        <end position="282"/>
    </location>
</feature>
<evidence type="ECO:0000256" key="3">
    <source>
        <dbReference type="SAM" id="MobiDB-lite"/>
    </source>
</evidence>
<proteinExistence type="predicted"/>
<keyword evidence="1" id="KW-0862">Zinc</keyword>
<dbReference type="Gene3D" id="3.30.40.10">
    <property type="entry name" value="Zinc/RING finger domain, C3HC4 (zinc finger)"/>
    <property type="match status" value="1"/>
</dbReference>
<name>A0A2H3J9M8_WOLCO</name>
<keyword evidence="2" id="KW-0175">Coiled coil</keyword>
<dbReference type="OMA" id="LCLNCCN"/>
<dbReference type="SUPFAM" id="SSF57850">
    <property type="entry name" value="RING/U-box"/>
    <property type="match status" value="1"/>
</dbReference>
<reference evidence="5 6" key="1">
    <citation type="journal article" date="2012" name="Science">
        <title>The Paleozoic origin of enzymatic lignin decomposition reconstructed from 31 fungal genomes.</title>
        <authorList>
            <person name="Floudas D."/>
            <person name="Binder M."/>
            <person name="Riley R."/>
            <person name="Barry K."/>
            <person name="Blanchette R.A."/>
            <person name="Henrissat B."/>
            <person name="Martinez A.T."/>
            <person name="Otillar R."/>
            <person name="Spatafora J.W."/>
            <person name="Yadav J.S."/>
            <person name="Aerts A."/>
            <person name="Benoit I."/>
            <person name="Boyd A."/>
            <person name="Carlson A."/>
            <person name="Copeland A."/>
            <person name="Coutinho P.M."/>
            <person name="de Vries R.P."/>
            <person name="Ferreira P."/>
            <person name="Findley K."/>
            <person name="Foster B."/>
            <person name="Gaskell J."/>
            <person name="Glotzer D."/>
            <person name="Gorecki P."/>
            <person name="Heitman J."/>
            <person name="Hesse C."/>
            <person name="Hori C."/>
            <person name="Igarashi K."/>
            <person name="Jurgens J.A."/>
            <person name="Kallen N."/>
            <person name="Kersten P."/>
            <person name="Kohler A."/>
            <person name="Kuees U."/>
            <person name="Kumar T.K.A."/>
            <person name="Kuo A."/>
            <person name="LaButti K."/>
            <person name="Larrondo L.F."/>
            <person name="Lindquist E."/>
            <person name="Ling A."/>
            <person name="Lombard V."/>
            <person name="Lucas S."/>
            <person name="Lundell T."/>
            <person name="Martin R."/>
            <person name="McLaughlin D.J."/>
            <person name="Morgenstern I."/>
            <person name="Morin E."/>
            <person name="Murat C."/>
            <person name="Nagy L.G."/>
            <person name="Nolan M."/>
            <person name="Ohm R.A."/>
            <person name="Patyshakuliyeva A."/>
            <person name="Rokas A."/>
            <person name="Ruiz-Duenas F.J."/>
            <person name="Sabat G."/>
            <person name="Salamov A."/>
            <person name="Samejima M."/>
            <person name="Schmutz J."/>
            <person name="Slot J.C."/>
            <person name="St John F."/>
            <person name="Stenlid J."/>
            <person name="Sun H."/>
            <person name="Sun S."/>
            <person name="Syed K."/>
            <person name="Tsang A."/>
            <person name="Wiebenga A."/>
            <person name="Young D."/>
            <person name="Pisabarro A."/>
            <person name="Eastwood D.C."/>
            <person name="Martin F."/>
            <person name="Cullen D."/>
            <person name="Grigoriev I.V."/>
            <person name="Hibbett D.S."/>
        </authorList>
    </citation>
    <scope>NUCLEOTIDE SEQUENCE [LARGE SCALE GENOMIC DNA]</scope>
    <source>
        <strain evidence="5 6">MD-104</strain>
    </source>
</reference>
<protein>
    <recommendedName>
        <fullName evidence="4">RING-type domain-containing protein</fullName>
    </recommendedName>
</protein>
<feature type="compositionally biased region" description="Low complexity" evidence="3">
    <location>
        <begin position="415"/>
        <end position="426"/>
    </location>
</feature>
<keyword evidence="1" id="KW-0863">Zinc-finger</keyword>
<dbReference type="InterPro" id="IPR013083">
    <property type="entry name" value="Znf_RING/FYVE/PHD"/>
</dbReference>
<dbReference type="GO" id="GO:0008270">
    <property type="term" value="F:zinc ion binding"/>
    <property type="evidence" value="ECO:0007669"/>
    <property type="project" value="UniProtKB-KW"/>
</dbReference>
<dbReference type="PROSITE" id="PS50089">
    <property type="entry name" value="ZF_RING_2"/>
    <property type="match status" value="1"/>
</dbReference>
<evidence type="ECO:0000256" key="1">
    <source>
        <dbReference type="PROSITE-ProRule" id="PRU00175"/>
    </source>
</evidence>
<sequence length="437" mass="47414">MISLKPGSLCDVCAEEYGPHNYPHSIPCGHILCLHCCNHLIEKPFPRLTPSCPFCREPFTSDAIRLIRVDFGSSGNVTPLEAAVEAPESGADGGDDDDEILLLNPGVMKSNRAEARRLEYKVAKVATKKCSLEEVQTLQDELQSWLKSDVKRDDQNASLQLSSALLHAIIVNHMAHKNASEIARATEARLQHRLEEVENAKEQLEAELQRLKSQYAAKTQEVQTLRAELSRVKIRTASSISGARVTPPPGMASAQTYGSTSPPRPPSSASYLTSRSGATSPTSPTPPRVPPLPSLFGRTTAASGHTRSASTVPSHRSMTPAARPASAIPTPKNTSSAGSDARHHIPLRQSLSSPTPSAPKMTRSSSSSSDEQEKERDRQRHQLIERWIPTIDPAKSSPPASKLERYHMAFAAARTTSSTPVTLPPTRYKTPVSARSP</sequence>
<keyword evidence="1" id="KW-0479">Metal-binding</keyword>
<organism evidence="5 6">
    <name type="scientific">Wolfiporia cocos (strain MD-104)</name>
    <name type="common">Brown rot fungus</name>
    <dbReference type="NCBI Taxonomy" id="742152"/>
    <lineage>
        <taxon>Eukaryota</taxon>
        <taxon>Fungi</taxon>
        <taxon>Dikarya</taxon>
        <taxon>Basidiomycota</taxon>
        <taxon>Agaricomycotina</taxon>
        <taxon>Agaricomycetes</taxon>
        <taxon>Polyporales</taxon>
        <taxon>Phaeolaceae</taxon>
        <taxon>Wolfiporia</taxon>
    </lineage>
</organism>
<feature type="compositionally biased region" description="Polar residues" evidence="3">
    <location>
        <begin position="300"/>
        <end position="317"/>
    </location>
</feature>
<keyword evidence="6" id="KW-1185">Reference proteome</keyword>
<feature type="region of interest" description="Disordered" evidence="3">
    <location>
        <begin position="240"/>
        <end position="402"/>
    </location>
</feature>
<dbReference type="InterPro" id="IPR001841">
    <property type="entry name" value="Znf_RING"/>
</dbReference>
<evidence type="ECO:0000256" key="2">
    <source>
        <dbReference type="SAM" id="Coils"/>
    </source>
</evidence>
<dbReference type="EMBL" id="KB467943">
    <property type="protein sequence ID" value="PCH38940.1"/>
    <property type="molecule type" value="Genomic_DNA"/>
</dbReference>
<gene>
    <name evidence="5" type="ORF">WOLCODRAFT_141014</name>
</gene>
<feature type="region of interest" description="Disordered" evidence="3">
    <location>
        <begin position="415"/>
        <end position="437"/>
    </location>
</feature>
<feature type="domain" description="RING-type" evidence="4">
    <location>
        <begin position="10"/>
        <end position="56"/>
    </location>
</feature>
<accession>A0A2H3J9M8</accession>
<evidence type="ECO:0000313" key="5">
    <source>
        <dbReference type="EMBL" id="PCH38940.1"/>
    </source>
</evidence>
<feature type="coiled-coil region" evidence="2">
    <location>
        <begin position="180"/>
        <end position="235"/>
    </location>
</feature>
<dbReference type="Proteomes" id="UP000218811">
    <property type="component" value="Unassembled WGS sequence"/>
</dbReference>
<evidence type="ECO:0000259" key="4">
    <source>
        <dbReference type="PROSITE" id="PS50089"/>
    </source>
</evidence>
<dbReference type="OrthoDB" id="6105938at2759"/>